<keyword evidence="2" id="KW-0812">Transmembrane</keyword>
<protein>
    <submittedName>
        <fullName evidence="3">Uncharacterized protein</fullName>
    </submittedName>
</protein>
<proteinExistence type="predicted"/>
<name>A0AAD7HFN8_9AGAR</name>
<dbReference type="AlphaFoldDB" id="A0AAD7HFN8"/>
<dbReference type="EMBL" id="JARKIB010000253">
    <property type="protein sequence ID" value="KAJ7719395.1"/>
    <property type="molecule type" value="Genomic_DNA"/>
</dbReference>
<evidence type="ECO:0000313" key="4">
    <source>
        <dbReference type="Proteomes" id="UP001215598"/>
    </source>
</evidence>
<organism evidence="3 4">
    <name type="scientific">Mycena metata</name>
    <dbReference type="NCBI Taxonomy" id="1033252"/>
    <lineage>
        <taxon>Eukaryota</taxon>
        <taxon>Fungi</taxon>
        <taxon>Dikarya</taxon>
        <taxon>Basidiomycota</taxon>
        <taxon>Agaricomycotina</taxon>
        <taxon>Agaricomycetes</taxon>
        <taxon>Agaricomycetidae</taxon>
        <taxon>Agaricales</taxon>
        <taxon>Marasmiineae</taxon>
        <taxon>Mycenaceae</taxon>
        <taxon>Mycena</taxon>
    </lineage>
</organism>
<evidence type="ECO:0000256" key="2">
    <source>
        <dbReference type="SAM" id="Phobius"/>
    </source>
</evidence>
<comment type="caution">
    <text evidence="3">The sequence shown here is derived from an EMBL/GenBank/DDBJ whole genome shotgun (WGS) entry which is preliminary data.</text>
</comment>
<feature type="compositionally biased region" description="Gly residues" evidence="1">
    <location>
        <begin position="523"/>
        <end position="534"/>
    </location>
</feature>
<feature type="compositionally biased region" description="Basic and acidic residues" evidence="1">
    <location>
        <begin position="220"/>
        <end position="236"/>
    </location>
</feature>
<feature type="compositionally biased region" description="Low complexity" evidence="1">
    <location>
        <begin position="485"/>
        <end position="500"/>
    </location>
</feature>
<feature type="region of interest" description="Disordered" evidence="1">
    <location>
        <begin position="555"/>
        <end position="586"/>
    </location>
</feature>
<evidence type="ECO:0000313" key="3">
    <source>
        <dbReference type="EMBL" id="KAJ7719395.1"/>
    </source>
</evidence>
<feature type="compositionally biased region" description="Basic and acidic residues" evidence="1">
    <location>
        <begin position="346"/>
        <end position="358"/>
    </location>
</feature>
<feature type="region of interest" description="Disordered" evidence="1">
    <location>
        <begin position="220"/>
        <end position="247"/>
    </location>
</feature>
<keyword evidence="4" id="KW-1185">Reference proteome</keyword>
<feature type="transmembrane region" description="Helical" evidence="2">
    <location>
        <begin position="716"/>
        <end position="735"/>
    </location>
</feature>
<dbReference type="Proteomes" id="UP001215598">
    <property type="component" value="Unassembled WGS sequence"/>
</dbReference>
<accession>A0AAD7HFN8</accession>
<feature type="compositionally biased region" description="Basic and acidic residues" evidence="1">
    <location>
        <begin position="366"/>
        <end position="376"/>
    </location>
</feature>
<keyword evidence="2" id="KW-0472">Membrane</keyword>
<feature type="region of interest" description="Disordered" evidence="1">
    <location>
        <begin position="333"/>
        <end position="543"/>
    </location>
</feature>
<keyword evidence="2" id="KW-1133">Transmembrane helix</keyword>
<sequence>MARKKKTYKPVSAAMRKSLKAWAKGAQEEVLKPFIPEYSDALDRGWREERDVLETICNKYHALFSWRLKDHEEPPLPLLEYDPFALPTVEDLSDEETVQKRERVEVLNARIQRWLKYRSERLRKTIPMDPRRDPFTVLMGKLTGINAPPKARQAFQQYMHESYETEIAPTVAARFAEERDNIDGNGAASQKGPNAPFRARIAWELFAELSLEEQTALKDRASAEAREAKEAYDKARKSPPSKAPEERQRCIDNIGAFLSPILRGIQEYTGLHSVAIFGGPMPKYGGELKTVHVAYGRSRGANAAYFPSWAKGRFDRDVVGLMHEYLKAAFTMRKGGKRAARAKAKAAKEKGKGKEKEKGKGKKAARKEEEADRRETQSAASMGGGKKRKGKDKEEGKKRKHRGDGEVEENEGDEDKWGDGGKTKKQKTGASVPPPRRSGRKHAATNGTSQDVEMPPVQDVEMPPAPPDSPLTPTRRWLHDHCPDSPVNAAVAAGGSSTAAPAPPLRGSAATARGGAKPLRGGPPCGGGIIGRGGKPTDVGGTAPALSKTAAAALGVGKEAGNRRPNPPPRDSSTPPPSTTRQPACPEEAPEWFRLAYAQVSAEDLGPEFNDILVDWIRLESAYGYRTSSRALPAAKRPSELGAWLQAGRGRRGGPWKLGAEFPNEFNETAAAFGEKWRVWWASLQPTWRGADLENAQWARQKISPYVRPNSSWKGLIMPGANGLFIPLLGVYWWAREARKIGMDMSEELEEAMTDLRWVLDCLAVLKVLEEAEKRQEKGATDQETDQLGTD</sequence>
<feature type="compositionally biased region" description="Pro residues" evidence="1">
    <location>
        <begin position="565"/>
        <end position="578"/>
    </location>
</feature>
<evidence type="ECO:0000256" key="1">
    <source>
        <dbReference type="SAM" id="MobiDB-lite"/>
    </source>
</evidence>
<feature type="compositionally biased region" description="Basic residues" evidence="1">
    <location>
        <begin position="334"/>
        <end position="345"/>
    </location>
</feature>
<reference evidence="3" key="1">
    <citation type="submission" date="2023-03" db="EMBL/GenBank/DDBJ databases">
        <title>Massive genome expansion in bonnet fungi (Mycena s.s.) driven by repeated elements and novel gene families across ecological guilds.</title>
        <authorList>
            <consortium name="Lawrence Berkeley National Laboratory"/>
            <person name="Harder C.B."/>
            <person name="Miyauchi S."/>
            <person name="Viragh M."/>
            <person name="Kuo A."/>
            <person name="Thoen E."/>
            <person name="Andreopoulos B."/>
            <person name="Lu D."/>
            <person name="Skrede I."/>
            <person name="Drula E."/>
            <person name="Henrissat B."/>
            <person name="Morin E."/>
            <person name="Kohler A."/>
            <person name="Barry K."/>
            <person name="LaButti K."/>
            <person name="Morin E."/>
            <person name="Salamov A."/>
            <person name="Lipzen A."/>
            <person name="Mereny Z."/>
            <person name="Hegedus B."/>
            <person name="Baldrian P."/>
            <person name="Stursova M."/>
            <person name="Weitz H."/>
            <person name="Taylor A."/>
            <person name="Grigoriev I.V."/>
            <person name="Nagy L.G."/>
            <person name="Martin F."/>
            <person name="Kauserud H."/>
        </authorList>
    </citation>
    <scope>NUCLEOTIDE SEQUENCE</scope>
    <source>
        <strain evidence="3">CBHHK182m</strain>
    </source>
</reference>
<gene>
    <name evidence="3" type="ORF">B0H16DRAFT_1474976</name>
</gene>